<evidence type="ECO:0000313" key="3">
    <source>
        <dbReference type="EMBL" id="MBO1321236.1"/>
    </source>
</evidence>
<dbReference type="PANTHER" id="PTHR12147">
    <property type="entry name" value="METALLOPEPTIDASE M28 FAMILY MEMBER"/>
    <property type="match status" value="1"/>
</dbReference>
<dbReference type="Gene3D" id="3.40.630.10">
    <property type="entry name" value="Zn peptidases"/>
    <property type="match status" value="1"/>
</dbReference>
<name>A0A8J7QIB7_9BACT</name>
<dbReference type="RefSeq" id="WP_207861210.1">
    <property type="nucleotide sequence ID" value="NZ_JAFREP010000022.1"/>
</dbReference>
<feature type="chain" id="PRO_5035216558" evidence="1">
    <location>
        <begin position="19"/>
        <end position="526"/>
    </location>
</feature>
<gene>
    <name evidence="3" type="ORF">J3U88_22340</name>
</gene>
<comment type="caution">
    <text evidence="3">The sequence shown here is derived from an EMBL/GenBank/DDBJ whole genome shotgun (WGS) entry which is preliminary data.</text>
</comment>
<evidence type="ECO:0000313" key="4">
    <source>
        <dbReference type="Proteomes" id="UP000664417"/>
    </source>
</evidence>
<accession>A0A8J7QIB7</accession>
<dbReference type="EMBL" id="JAFREP010000022">
    <property type="protein sequence ID" value="MBO1321236.1"/>
    <property type="molecule type" value="Genomic_DNA"/>
</dbReference>
<feature type="domain" description="Peptidase M28" evidence="2">
    <location>
        <begin position="298"/>
        <end position="495"/>
    </location>
</feature>
<dbReference type="Proteomes" id="UP000664417">
    <property type="component" value="Unassembled WGS sequence"/>
</dbReference>
<dbReference type="AlphaFoldDB" id="A0A8J7QIB7"/>
<dbReference type="Gene3D" id="3.50.30.30">
    <property type="match status" value="1"/>
</dbReference>
<dbReference type="Pfam" id="PF04389">
    <property type="entry name" value="Peptidase_M28"/>
    <property type="match status" value="1"/>
</dbReference>
<dbReference type="InterPro" id="IPR046450">
    <property type="entry name" value="PA_dom_sf"/>
</dbReference>
<proteinExistence type="predicted"/>
<dbReference type="PANTHER" id="PTHR12147:SF26">
    <property type="entry name" value="PEPTIDASE M28 DOMAIN-CONTAINING PROTEIN"/>
    <property type="match status" value="1"/>
</dbReference>
<keyword evidence="1" id="KW-0732">Signal</keyword>
<dbReference type="InterPro" id="IPR045175">
    <property type="entry name" value="M28_fam"/>
</dbReference>
<reference evidence="3" key="1">
    <citation type="submission" date="2021-03" db="EMBL/GenBank/DDBJ databases">
        <authorList>
            <person name="Wang G."/>
        </authorList>
    </citation>
    <scope>NUCLEOTIDE SEQUENCE</scope>
    <source>
        <strain evidence="3">KCTC 12899</strain>
    </source>
</reference>
<dbReference type="SUPFAM" id="SSF52025">
    <property type="entry name" value="PA domain"/>
    <property type="match status" value="1"/>
</dbReference>
<protein>
    <submittedName>
        <fullName evidence="3">M28 family peptidase</fullName>
    </submittedName>
</protein>
<dbReference type="GO" id="GO:0006508">
    <property type="term" value="P:proteolysis"/>
    <property type="evidence" value="ECO:0007669"/>
    <property type="project" value="InterPro"/>
</dbReference>
<organism evidence="3 4">
    <name type="scientific">Acanthopleuribacter pedis</name>
    <dbReference type="NCBI Taxonomy" id="442870"/>
    <lineage>
        <taxon>Bacteria</taxon>
        <taxon>Pseudomonadati</taxon>
        <taxon>Acidobacteriota</taxon>
        <taxon>Holophagae</taxon>
        <taxon>Acanthopleuribacterales</taxon>
        <taxon>Acanthopleuribacteraceae</taxon>
        <taxon>Acanthopleuribacter</taxon>
    </lineage>
</organism>
<sequence>MVQLVCLLTLLAATPLSAATPGAETATSAVESIQADIRAHVAFLADDLLEGRETSFRGQKLAGLYLATQMQLSGVTPFGNAEQTSFMQPFDVEVLRHREHLLRVEVSGNGPKHELNLHEDFRLRSFGEGRINHDTSMVYLGYGLNSHPHNDFSGTEIEGKWVVMHAGQPDAELGESHPYSKIESRRFSNWFKIRNALNGGAVGVILLEEPREDHVPAYLPPMHSISLPNDGGARQKTFPVFRLNEAQRPKFFGPKYLAKIQAAHARILKDGTMEAVLMKRRRLAVAQVIERETRPTENVVGVVHGGDPNLKDEYLVLSAHYDHLGFDRDTVYNGADDNGSGCATLLLLAKHFAANPGGRGLIIVFYSGEEQGLLGSEYFINNLPVPLAQIVANINIDMVGRNATDRIGVIPSASDGVSSLNRYLNQVHRGNERGFTFDKSLDRFHRRSDQLHFARKEIPNMFFFADVHEHYHSHMDDWQFLDYDKLARFYLLMRDFHQVLLTSPKRPEYVELEAFEADPYGPALAP</sequence>
<dbReference type="SUPFAM" id="SSF53187">
    <property type="entry name" value="Zn-dependent exopeptidases"/>
    <property type="match status" value="1"/>
</dbReference>
<dbReference type="InterPro" id="IPR007484">
    <property type="entry name" value="Peptidase_M28"/>
</dbReference>
<dbReference type="GO" id="GO:0008235">
    <property type="term" value="F:metalloexopeptidase activity"/>
    <property type="evidence" value="ECO:0007669"/>
    <property type="project" value="InterPro"/>
</dbReference>
<feature type="signal peptide" evidence="1">
    <location>
        <begin position="1"/>
        <end position="18"/>
    </location>
</feature>
<keyword evidence="4" id="KW-1185">Reference proteome</keyword>
<evidence type="ECO:0000256" key="1">
    <source>
        <dbReference type="SAM" id="SignalP"/>
    </source>
</evidence>
<evidence type="ECO:0000259" key="2">
    <source>
        <dbReference type="Pfam" id="PF04389"/>
    </source>
</evidence>